<dbReference type="PANTHER" id="PTHR36326:SF7">
    <property type="entry name" value="PROTEIN POLLENLESS 3-LIKE 2"/>
    <property type="match status" value="1"/>
</dbReference>
<dbReference type="PANTHER" id="PTHR36326">
    <property type="entry name" value="PROTEIN POLLENLESS 3-LIKE 2"/>
    <property type="match status" value="1"/>
</dbReference>
<evidence type="ECO:0000256" key="4">
    <source>
        <dbReference type="ARBA" id="ARBA00023054"/>
    </source>
</evidence>
<dbReference type="Gene3D" id="1.25.40.10">
    <property type="entry name" value="Tetratricopeptide repeat domain"/>
    <property type="match status" value="1"/>
</dbReference>
<feature type="region of interest" description="Disordered" evidence="8">
    <location>
        <begin position="1"/>
        <end position="80"/>
    </location>
</feature>
<feature type="compositionally biased region" description="Low complexity" evidence="8">
    <location>
        <begin position="11"/>
        <end position="21"/>
    </location>
</feature>
<gene>
    <name evidence="9" type="ORF">HS088_TW13G01010</name>
</gene>
<sequence>MLNAPPGFRTSKSAPSSPAKPLGVSRARSESFHPIHKVPVSDSPYVRAKTQEKLNAPPEFRTSNSAPSSPAKPLGVSKTRSESFHAIHKVSVSDSPYVRAKNMQLVKKDPDRAIPLFWAAINAGDRVDSALKDMAIVMKQQNRAEEAIEAIKSLRIRCSDQAQESLDNILLDLYKRCGRLDDQISLLKHKLYLIHQGLAFNGKRTKTARSQGKKFQVSVEQEATRLLGNLGWALMQQNNYTEAEDAYRRALSFALDNNKMCNLGICLMKQGRISEAKETLRRVNPAVADGPRGQDSHLKAYERAQQMLKDLESEMMNKGGGDRVEQRRLFDAFLGSSSIWQPQPCRDHHTVFTATTAVQSRDDFADENINLSNIVPSQRNFNKQVVPSFVNSLNVDAPPFYSTKLTEDPMVNDPIGNQFHENLKRARSGNAANFSRLSKAYVETKIPEHKSRRLSDETDGKLSELLPDNKDFEEAIMGAVLGSTIAAGKLVDTSKTVSGMLETKKIEKRLKVFQDITLSPKA</sequence>
<dbReference type="GO" id="GO:0005634">
    <property type="term" value="C:nucleus"/>
    <property type="evidence" value="ECO:0007669"/>
    <property type="project" value="UniProtKB-SubCell"/>
</dbReference>
<dbReference type="InterPro" id="IPR044961">
    <property type="entry name" value="MS5/SDI1"/>
</dbReference>
<dbReference type="FunCoup" id="A0A7J7CVF3">
    <property type="interactions" value="795"/>
</dbReference>
<dbReference type="InterPro" id="IPR011990">
    <property type="entry name" value="TPR-like_helical_dom_sf"/>
</dbReference>
<evidence type="ECO:0000256" key="5">
    <source>
        <dbReference type="ARBA" id="ARBA00023242"/>
    </source>
</evidence>
<protein>
    <recommendedName>
        <fullName evidence="11">Protein POLLENLESS 3-LIKE 2</fullName>
    </recommendedName>
</protein>
<evidence type="ECO:0000256" key="3">
    <source>
        <dbReference type="ARBA" id="ARBA00022803"/>
    </source>
</evidence>
<evidence type="ECO:0000256" key="1">
    <source>
        <dbReference type="ARBA" id="ARBA00004123"/>
    </source>
</evidence>
<evidence type="ECO:0000256" key="2">
    <source>
        <dbReference type="ARBA" id="ARBA00022737"/>
    </source>
</evidence>
<evidence type="ECO:0000313" key="10">
    <source>
        <dbReference type="Proteomes" id="UP000593562"/>
    </source>
</evidence>
<dbReference type="PROSITE" id="PS50005">
    <property type="entry name" value="TPR"/>
    <property type="match status" value="1"/>
</dbReference>
<keyword evidence="10" id="KW-1185">Reference proteome</keyword>
<dbReference type="SMART" id="SM00028">
    <property type="entry name" value="TPR"/>
    <property type="match status" value="1"/>
</dbReference>
<accession>A0A7J7CVF3</accession>
<keyword evidence="3 7" id="KW-0802">TPR repeat</keyword>
<organism evidence="9 10">
    <name type="scientific">Tripterygium wilfordii</name>
    <name type="common">Thunder God vine</name>
    <dbReference type="NCBI Taxonomy" id="458696"/>
    <lineage>
        <taxon>Eukaryota</taxon>
        <taxon>Viridiplantae</taxon>
        <taxon>Streptophyta</taxon>
        <taxon>Embryophyta</taxon>
        <taxon>Tracheophyta</taxon>
        <taxon>Spermatophyta</taxon>
        <taxon>Magnoliopsida</taxon>
        <taxon>eudicotyledons</taxon>
        <taxon>Gunneridae</taxon>
        <taxon>Pentapetalae</taxon>
        <taxon>rosids</taxon>
        <taxon>fabids</taxon>
        <taxon>Celastrales</taxon>
        <taxon>Celastraceae</taxon>
        <taxon>Tripterygium</taxon>
    </lineage>
</organism>
<feature type="repeat" description="TPR" evidence="7">
    <location>
        <begin position="224"/>
        <end position="257"/>
    </location>
</feature>
<dbReference type="OrthoDB" id="10258631at2759"/>
<proteinExistence type="inferred from homology"/>
<evidence type="ECO:0000256" key="8">
    <source>
        <dbReference type="SAM" id="MobiDB-lite"/>
    </source>
</evidence>
<reference evidence="9 10" key="1">
    <citation type="journal article" date="2020" name="Nat. Commun.">
        <title>Genome of Tripterygium wilfordii and identification of cytochrome P450 involved in triptolide biosynthesis.</title>
        <authorList>
            <person name="Tu L."/>
            <person name="Su P."/>
            <person name="Zhang Z."/>
            <person name="Gao L."/>
            <person name="Wang J."/>
            <person name="Hu T."/>
            <person name="Zhou J."/>
            <person name="Zhang Y."/>
            <person name="Zhao Y."/>
            <person name="Liu Y."/>
            <person name="Song Y."/>
            <person name="Tong Y."/>
            <person name="Lu Y."/>
            <person name="Yang J."/>
            <person name="Xu C."/>
            <person name="Jia M."/>
            <person name="Peters R.J."/>
            <person name="Huang L."/>
            <person name="Gao W."/>
        </authorList>
    </citation>
    <scope>NUCLEOTIDE SEQUENCE [LARGE SCALE GENOMIC DNA]</scope>
    <source>
        <strain evidence="10">cv. XIE 37</strain>
        <tissue evidence="9">Leaf</tissue>
    </source>
</reference>
<dbReference type="SUPFAM" id="SSF48452">
    <property type="entry name" value="TPR-like"/>
    <property type="match status" value="1"/>
</dbReference>
<evidence type="ECO:0008006" key="11">
    <source>
        <dbReference type="Google" id="ProtNLM"/>
    </source>
</evidence>
<dbReference type="EMBL" id="JAAARO010000013">
    <property type="protein sequence ID" value="KAF5738115.1"/>
    <property type="molecule type" value="Genomic_DNA"/>
</dbReference>
<evidence type="ECO:0000256" key="6">
    <source>
        <dbReference type="ARBA" id="ARBA00025750"/>
    </source>
</evidence>
<evidence type="ECO:0000313" key="9">
    <source>
        <dbReference type="EMBL" id="KAF5738115.1"/>
    </source>
</evidence>
<keyword evidence="5" id="KW-0539">Nucleus</keyword>
<keyword evidence="4" id="KW-0175">Coiled coil</keyword>
<dbReference type="Proteomes" id="UP000593562">
    <property type="component" value="Unassembled WGS sequence"/>
</dbReference>
<comment type="similarity">
    <text evidence="6">Belongs to the MS5 protein family.</text>
</comment>
<evidence type="ECO:0000256" key="7">
    <source>
        <dbReference type="PROSITE-ProRule" id="PRU00339"/>
    </source>
</evidence>
<dbReference type="AlphaFoldDB" id="A0A7J7CVF3"/>
<comment type="subcellular location">
    <subcellularLocation>
        <location evidence="1">Nucleus</location>
    </subcellularLocation>
</comment>
<comment type="caution">
    <text evidence="9">The sequence shown here is derived from an EMBL/GenBank/DDBJ whole genome shotgun (WGS) entry which is preliminary data.</text>
</comment>
<dbReference type="InParanoid" id="A0A7J7CVF3"/>
<dbReference type="InterPro" id="IPR019734">
    <property type="entry name" value="TPR_rpt"/>
</dbReference>
<dbReference type="Pfam" id="PF00515">
    <property type="entry name" value="TPR_1"/>
    <property type="match status" value="1"/>
</dbReference>
<keyword evidence="2" id="KW-0677">Repeat</keyword>
<name>A0A7J7CVF3_TRIWF</name>